<keyword evidence="2" id="KW-1185">Reference proteome</keyword>
<dbReference type="KEGG" id="mhey:H2LOC_018605"/>
<dbReference type="InterPro" id="IPR021074">
    <property type="entry name" value="Formate_DH_dsu"/>
</dbReference>
<dbReference type="OrthoDB" id="7409377at2"/>
<protein>
    <submittedName>
        <fullName evidence="1">Formate dehydrogenase</fullName>
    </submittedName>
</protein>
<proteinExistence type="predicted"/>
<dbReference type="EMBL" id="CP046052">
    <property type="protein sequence ID" value="QGM47535.1"/>
    <property type="molecule type" value="Genomic_DNA"/>
</dbReference>
<dbReference type="Proteomes" id="UP000309061">
    <property type="component" value="Chromosome"/>
</dbReference>
<organism evidence="1 2">
    <name type="scientific">Methylocystis heyeri</name>
    <dbReference type="NCBI Taxonomy" id="391905"/>
    <lineage>
        <taxon>Bacteria</taxon>
        <taxon>Pseudomonadati</taxon>
        <taxon>Pseudomonadota</taxon>
        <taxon>Alphaproteobacteria</taxon>
        <taxon>Hyphomicrobiales</taxon>
        <taxon>Methylocystaceae</taxon>
        <taxon>Methylocystis</taxon>
    </lineage>
</organism>
<dbReference type="Pfam" id="PF11390">
    <property type="entry name" value="FdsD"/>
    <property type="match status" value="1"/>
</dbReference>
<dbReference type="AlphaFoldDB" id="A0A6B8KKU0"/>
<reference evidence="1 2" key="1">
    <citation type="submission" date="2019-11" db="EMBL/GenBank/DDBJ databases">
        <title>The genome sequence of Methylocystis heyeri.</title>
        <authorList>
            <person name="Oshkin I.Y."/>
            <person name="Miroshnikov K."/>
            <person name="Dedysh S.N."/>
        </authorList>
    </citation>
    <scope>NUCLEOTIDE SEQUENCE [LARGE SCALE GENOMIC DNA]</scope>
    <source>
        <strain evidence="1 2">H2</strain>
    </source>
</reference>
<accession>A0A6B8KKU0</accession>
<evidence type="ECO:0000313" key="1">
    <source>
        <dbReference type="EMBL" id="QGM47535.1"/>
    </source>
</evidence>
<evidence type="ECO:0000313" key="2">
    <source>
        <dbReference type="Proteomes" id="UP000309061"/>
    </source>
</evidence>
<dbReference type="RefSeq" id="WP_136497229.1">
    <property type="nucleotide sequence ID" value="NZ_CP046052.1"/>
</dbReference>
<name>A0A6B8KKU0_9HYPH</name>
<sequence length="75" mass="8298">MSSHSSVDTLVKMANQIGDFFGSQKSNDRAAGIVDHIQRFWDPRMRANILEHVAHGGDGLNPLALEAIKRLAQEK</sequence>
<gene>
    <name evidence="1" type="ORF">H2LOC_018605</name>
</gene>